<gene>
    <name evidence="2" type="ORF">PsYK624_157100</name>
</gene>
<feature type="domain" description="Cytosolic endo-beta-N-acetylglucosaminidase TIM barrel" evidence="1">
    <location>
        <begin position="70"/>
        <end position="403"/>
    </location>
</feature>
<protein>
    <submittedName>
        <fullName evidence="2">Glycoside hydrolase family 85 protein</fullName>
    </submittedName>
</protein>
<dbReference type="InterPro" id="IPR032979">
    <property type="entry name" value="ENGase"/>
</dbReference>
<dbReference type="Gene3D" id="3.20.20.80">
    <property type="entry name" value="Glycosidases"/>
    <property type="match status" value="1"/>
</dbReference>
<dbReference type="OrthoDB" id="284473at2759"/>
<keyword evidence="2" id="KW-0378">Hydrolase</keyword>
<dbReference type="AlphaFoldDB" id="A0A9P3LMK4"/>
<dbReference type="InterPro" id="IPR005201">
    <property type="entry name" value="TIM_ENGase"/>
</dbReference>
<evidence type="ECO:0000313" key="2">
    <source>
        <dbReference type="EMBL" id="GJE99447.1"/>
    </source>
</evidence>
<name>A0A9P3LMK4_9APHY</name>
<dbReference type="GO" id="GO:0005829">
    <property type="term" value="C:cytosol"/>
    <property type="evidence" value="ECO:0007669"/>
    <property type="project" value="UniProtKB-SubCell"/>
</dbReference>
<keyword evidence="3" id="KW-1185">Reference proteome</keyword>
<dbReference type="PANTHER" id="PTHR13246:SF1">
    <property type="entry name" value="CYTOSOLIC ENDO-BETA-N-ACETYLGLUCOSAMINIDASE"/>
    <property type="match status" value="1"/>
</dbReference>
<proteinExistence type="predicted"/>
<dbReference type="Gene3D" id="2.60.120.260">
    <property type="entry name" value="Galactose-binding domain-like"/>
    <property type="match status" value="1"/>
</dbReference>
<dbReference type="Pfam" id="PF03644">
    <property type="entry name" value="Glyco_hydro_85"/>
    <property type="match status" value="1"/>
</dbReference>
<dbReference type="GO" id="GO:0033925">
    <property type="term" value="F:mannosyl-glycoprotein endo-beta-N-acetylglucosaminidase activity"/>
    <property type="evidence" value="ECO:0007669"/>
    <property type="project" value="UniProtKB-EC"/>
</dbReference>
<comment type="caution">
    <text evidence="2">The sequence shown here is derived from an EMBL/GenBank/DDBJ whole genome shotgun (WGS) entry which is preliminary data.</text>
</comment>
<dbReference type="Proteomes" id="UP000703269">
    <property type="component" value="Unassembled WGS sequence"/>
</dbReference>
<accession>A0A9P3LMK4</accession>
<reference evidence="2 3" key="1">
    <citation type="submission" date="2021-08" db="EMBL/GenBank/DDBJ databases">
        <title>Draft Genome Sequence of Phanerochaete sordida strain YK-624.</title>
        <authorList>
            <person name="Mori T."/>
            <person name="Dohra H."/>
            <person name="Suzuki T."/>
            <person name="Kawagishi H."/>
            <person name="Hirai H."/>
        </authorList>
    </citation>
    <scope>NUCLEOTIDE SEQUENCE [LARGE SCALE GENOMIC DNA]</scope>
    <source>
        <strain evidence="2 3">YK-624</strain>
    </source>
</reference>
<evidence type="ECO:0000259" key="1">
    <source>
        <dbReference type="Pfam" id="PF03644"/>
    </source>
</evidence>
<dbReference type="PANTHER" id="PTHR13246">
    <property type="entry name" value="ENDO BETA N-ACETYLGLUCOSAMINIDASE"/>
    <property type="match status" value="1"/>
</dbReference>
<sequence length="759" mass="82090">MPLRGTNHSPLAGDEAPYFTTLQALDDWASTPKAKLTGCVPYTPRSDLQGTSGQRGKLLVCHDYKGGYTEKPDALAYTFNFWSYCDAFIYFAHHRITVPPSGWINAAHRQGVKMLGTLIFEHAESEPDCLRLIVGRLPQSKSGPAHPNAAFSLPASPHYARLLADLAHQRGFDGWLLNFEVPFRGAVEQARALTLWIGFLERELKRAVGDHAEVVWYDSVIINGQLRWQDRLNAFNLPFFMPSTSFFTNYTWGPQLPSLMAQYLTSLDPAHHAKALRDIFVGIDVWGRGQHGGGKLACYKALAHIDPRFLGLSAAIFGPGWTWESEQDKPGWSWDAWWELERTLWVGLGDGADAPAIEGTPSDAQCAHGPFQPIKDFFDVSPPPNPARIPLATSFSPGVGRAWFVEGRRVFSAAGAGWTDVDKTCTLGDLLWPRPAVAWHDTPTAGAPPRAVPALTMDDAWLGGSAVALTLTLPGSDADDAAFRCVWAPVQSLALTPGVPYVAVLVYREAFPDGAEGDVGLLAKPLDAQAGELDIDITPLGALCGDLANGWRRLAVRLLLPAPPEFETAPKDVALALGLVLGVAVEVPALALSLTLTLGALSAYPETLPSAIEAKPKLIWADFAHAPPPGASGPAARLSGVLTWETGEHAPPLANIRLTGPEDPTPAWPPAVRAPQYAYCNVYVIAHQGDGVGLRPEDATFIGTTGLGGRANRFYVDPACLPRELDNAQEVRFYIQGVTERGAVLPWEDCVWVDVSAQT</sequence>
<organism evidence="2 3">
    <name type="scientific">Phanerochaete sordida</name>
    <dbReference type="NCBI Taxonomy" id="48140"/>
    <lineage>
        <taxon>Eukaryota</taxon>
        <taxon>Fungi</taxon>
        <taxon>Dikarya</taxon>
        <taxon>Basidiomycota</taxon>
        <taxon>Agaricomycotina</taxon>
        <taxon>Agaricomycetes</taxon>
        <taxon>Polyporales</taxon>
        <taxon>Phanerochaetaceae</taxon>
        <taxon>Phanerochaete</taxon>
    </lineage>
</organism>
<evidence type="ECO:0000313" key="3">
    <source>
        <dbReference type="Proteomes" id="UP000703269"/>
    </source>
</evidence>
<dbReference type="EMBL" id="BPQB01000109">
    <property type="protein sequence ID" value="GJE99447.1"/>
    <property type="molecule type" value="Genomic_DNA"/>
</dbReference>